<evidence type="ECO:0000313" key="1">
    <source>
        <dbReference type="EMBL" id="KAJ3474543.1"/>
    </source>
</evidence>
<sequence length="95" mass="11400">MIDPDGHLPQYEHDKMTRFHVPKKPDWADDWARTYMLHAFNHNQRDFKIHGFDRITPRYILERKSNMARAVYPIARDLYENGHVAIDDPYKFGAE</sequence>
<dbReference type="Proteomes" id="UP001148737">
    <property type="component" value="Unassembled WGS sequence"/>
</dbReference>
<gene>
    <name evidence="1" type="ORF">NLG97_g9797</name>
</gene>
<evidence type="ECO:0000313" key="2">
    <source>
        <dbReference type="Proteomes" id="UP001148737"/>
    </source>
</evidence>
<reference evidence="1" key="1">
    <citation type="submission" date="2022-07" db="EMBL/GenBank/DDBJ databases">
        <title>Genome Sequence of Lecanicillium saksenae.</title>
        <authorList>
            <person name="Buettner E."/>
        </authorList>
    </citation>
    <scope>NUCLEOTIDE SEQUENCE</scope>
    <source>
        <strain evidence="1">VT-O1</strain>
    </source>
</reference>
<name>A0ACC1QI95_9HYPO</name>
<accession>A0ACC1QI95</accession>
<comment type="caution">
    <text evidence="1">The sequence shown here is derived from an EMBL/GenBank/DDBJ whole genome shotgun (WGS) entry which is preliminary data.</text>
</comment>
<organism evidence="1 2">
    <name type="scientific">Lecanicillium saksenae</name>
    <dbReference type="NCBI Taxonomy" id="468837"/>
    <lineage>
        <taxon>Eukaryota</taxon>
        <taxon>Fungi</taxon>
        <taxon>Dikarya</taxon>
        <taxon>Ascomycota</taxon>
        <taxon>Pezizomycotina</taxon>
        <taxon>Sordariomycetes</taxon>
        <taxon>Hypocreomycetidae</taxon>
        <taxon>Hypocreales</taxon>
        <taxon>Cordycipitaceae</taxon>
        <taxon>Lecanicillium</taxon>
    </lineage>
</organism>
<keyword evidence="2" id="KW-1185">Reference proteome</keyword>
<dbReference type="EMBL" id="JANAKD010002157">
    <property type="protein sequence ID" value="KAJ3474543.1"/>
    <property type="molecule type" value="Genomic_DNA"/>
</dbReference>
<protein>
    <submittedName>
        <fullName evidence="1">Uncharacterized protein</fullName>
    </submittedName>
</protein>
<proteinExistence type="predicted"/>